<dbReference type="PANTHER" id="PTHR34072">
    <property type="entry name" value="ENZYMATIC POLYPROTEIN-RELATED"/>
    <property type="match status" value="1"/>
</dbReference>
<dbReference type="Proteomes" id="UP000288805">
    <property type="component" value="Unassembled WGS sequence"/>
</dbReference>
<name>A0A438CHC6_VITVI</name>
<dbReference type="EMBL" id="QGNW01002226">
    <property type="protein sequence ID" value="RVW22596.1"/>
    <property type="molecule type" value="Genomic_DNA"/>
</dbReference>
<evidence type="ECO:0000259" key="2">
    <source>
        <dbReference type="Pfam" id="PF00078"/>
    </source>
</evidence>
<feature type="region of interest" description="Disordered" evidence="1">
    <location>
        <begin position="439"/>
        <end position="511"/>
    </location>
</feature>
<comment type="caution">
    <text evidence="3">The sequence shown here is derived from an EMBL/GenBank/DDBJ whole genome shotgun (WGS) entry which is preliminary data.</text>
</comment>
<feature type="compositionally biased region" description="Polar residues" evidence="1">
    <location>
        <begin position="454"/>
        <end position="465"/>
    </location>
</feature>
<organism evidence="3 4">
    <name type="scientific">Vitis vinifera</name>
    <name type="common">Grape</name>
    <dbReference type="NCBI Taxonomy" id="29760"/>
    <lineage>
        <taxon>Eukaryota</taxon>
        <taxon>Viridiplantae</taxon>
        <taxon>Streptophyta</taxon>
        <taxon>Embryophyta</taxon>
        <taxon>Tracheophyta</taxon>
        <taxon>Spermatophyta</taxon>
        <taxon>Magnoliopsida</taxon>
        <taxon>eudicotyledons</taxon>
        <taxon>Gunneridae</taxon>
        <taxon>Pentapetalae</taxon>
        <taxon>rosids</taxon>
        <taxon>Vitales</taxon>
        <taxon>Vitaceae</taxon>
        <taxon>Viteae</taxon>
        <taxon>Vitis</taxon>
    </lineage>
</organism>
<feature type="compositionally biased region" description="Basic and acidic residues" evidence="1">
    <location>
        <begin position="484"/>
        <end position="497"/>
    </location>
</feature>
<protein>
    <submittedName>
        <fullName evidence="3">Retrovirus-related Pol polyprotein from transposon 17.6</fullName>
    </submittedName>
</protein>
<dbReference type="InterPro" id="IPR043128">
    <property type="entry name" value="Rev_trsase/Diguanyl_cyclase"/>
</dbReference>
<dbReference type="InterPro" id="IPR000477">
    <property type="entry name" value="RT_dom"/>
</dbReference>
<dbReference type="Pfam" id="PF00078">
    <property type="entry name" value="RVT_1"/>
    <property type="match status" value="1"/>
</dbReference>
<feature type="domain" description="Reverse transcriptase" evidence="2">
    <location>
        <begin position="1"/>
        <end position="93"/>
    </location>
</feature>
<dbReference type="AlphaFoldDB" id="A0A438CHC6"/>
<proteinExistence type="predicted"/>
<dbReference type="Gene3D" id="3.30.70.270">
    <property type="match status" value="2"/>
</dbReference>
<dbReference type="SUPFAM" id="SSF56672">
    <property type="entry name" value="DNA/RNA polymerases"/>
    <property type="match status" value="1"/>
</dbReference>
<dbReference type="InterPro" id="IPR043502">
    <property type="entry name" value="DNA/RNA_pol_sf"/>
</dbReference>
<accession>A0A438CHC6</accession>
<gene>
    <name evidence="3" type="primary">pol_2280</name>
    <name evidence="3" type="ORF">CK203_109502</name>
</gene>
<evidence type="ECO:0000256" key="1">
    <source>
        <dbReference type="SAM" id="MobiDB-lite"/>
    </source>
</evidence>
<evidence type="ECO:0000313" key="4">
    <source>
        <dbReference type="Proteomes" id="UP000288805"/>
    </source>
</evidence>
<reference evidence="3 4" key="1">
    <citation type="journal article" date="2018" name="PLoS Genet.">
        <title>Population sequencing reveals clonal diversity and ancestral inbreeding in the grapevine cultivar Chardonnay.</title>
        <authorList>
            <person name="Roach M.J."/>
            <person name="Johnson D.L."/>
            <person name="Bohlmann J."/>
            <person name="van Vuuren H.J."/>
            <person name="Jones S.J."/>
            <person name="Pretorius I.S."/>
            <person name="Schmidt S.A."/>
            <person name="Borneman A.R."/>
        </authorList>
    </citation>
    <scope>NUCLEOTIDE SEQUENCE [LARGE SCALE GENOMIC DNA]</scope>
    <source>
        <strain evidence="4">cv. Chardonnay</strain>
        <tissue evidence="3">Leaf</tissue>
    </source>
</reference>
<dbReference type="PANTHER" id="PTHR34072:SF57">
    <property type="entry name" value="RNA-DIRECTED DNA POLYMERASE"/>
    <property type="match status" value="1"/>
</dbReference>
<evidence type="ECO:0000313" key="3">
    <source>
        <dbReference type="EMBL" id="RVW22596.1"/>
    </source>
</evidence>
<sequence>MSFGLCNAPATFQRCMLSIFSDMVEHIMEVFTDDITIYGSAFDECLVNLEAVLNRCMRKLGIEVDKAKVELIVKLPSPTTVKGVSNSLAMLGYRRFIKDFSKLARPLCELLDAKARLIRWILLLQEFNLQIKDKKGVENVVADHLSRLAIAHNSHSLPINDDFPEESLMLMEVLLGDPQSLPRKCIWRPLCFSEDIMKVLQSGFYWPSLFKDAHTMCRAVIDARGLGTKYEVKHKVATPYHPQTSGQVDLQDHSWNVSLSPSLRQSVPSPVEVEYKAWWAIKKLNMDLSRADMKRFLDLNEMEELRNDAYNNSNIAKQRLKRKAEVKVDRSFYYSTSAFKWSMNYSIPTTPGVSKSMAIVSSHSWSLFLETRRKSSSLSHIKLKRQVTPHDHPFEEVTHTKPVEHRPEPLTLFLTWHGLEEVIPTLHCLAIQGQEPPLHRIQHLRPPRYETRRPSTTPGVTSSHLESLVRHTPTKRARTLGLEESSRPSQPDHRLTDSQRPFGMSPEAIIK</sequence>